<sequence length="53" mass="5660">MKSPDSPGRFNYDDCTLDDYALEHVSCGELLEAGECGGEVEESGEVFAVAFVA</sequence>
<organism evidence="1 2">
    <name type="scientific">Prescottella agglutinans</name>
    <dbReference type="NCBI Taxonomy" id="1644129"/>
    <lineage>
        <taxon>Bacteria</taxon>
        <taxon>Bacillati</taxon>
        <taxon>Actinomycetota</taxon>
        <taxon>Actinomycetes</taxon>
        <taxon>Mycobacteriales</taxon>
        <taxon>Nocardiaceae</taxon>
        <taxon>Prescottella</taxon>
    </lineage>
</organism>
<reference evidence="1 2" key="1">
    <citation type="submission" date="2023-04" db="EMBL/GenBank/DDBJ databases">
        <title>Forest soil microbial communities from Buena Vista Peninsula, Colon Province, Panama.</title>
        <authorList>
            <person name="Bouskill N."/>
        </authorList>
    </citation>
    <scope>NUCLEOTIDE SEQUENCE [LARGE SCALE GENOMIC DNA]</scope>
    <source>
        <strain evidence="1 2">CFH S0262</strain>
    </source>
</reference>
<dbReference type="EMBL" id="JARXVC010000036">
    <property type="protein sequence ID" value="MDH6285049.1"/>
    <property type="molecule type" value="Genomic_DNA"/>
</dbReference>
<evidence type="ECO:0000313" key="2">
    <source>
        <dbReference type="Proteomes" id="UP001160334"/>
    </source>
</evidence>
<comment type="caution">
    <text evidence="1">The sequence shown here is derived from an EMBL/GenBank/DDBJ whole genome shotgun (WGS) entry which is preliminary data.</text>
</comment>
<accession>A0ABT6ML50</accession>
<keyword evidence="2" id="KW-1185">Reference proteome</keyword>
<proteinExistence type="predicted"/>
<dbReference type="Proteomes" id="UP001160334">
    <property type="component" value="Unassembled WGS sequence"/>
</dbReference>
<gene>
    <name evidence="1" type="ORF">M2280_006313</name>
</gene>
<protein>
    <submittedName>
        <fullName evidence="1">Uncharacterized protein</fullName>
    </submittedName>
</protein>
<feature type="non-terminal residue" evidence="1">
    <location>
        <position position="53"/>
    </location>
</feature>
<evidence type="ECO:0000313" key="1">
    <source>
        <dbReference type="EMBL" id="MDH6285049.1"/>
    </source>
</evidence>
<name>A0ABT6ML50_9NOCA</name>